<dbReference type="PATRIC" id="fig|908627.4.peg.9071"/>
<evidence type="ECO:0000256" key="3">
    <source>
        <dbReference type="ARBA" id="ARBA00022989"/>
    </source>
</evidence>
<evidence type="ECO:0000256" key="2">
    <source>
        <dbReference type="ARBA" id="ARBA00022692"/>
    </source>
</evidence>
<name>A0A0J1CJ54_9BURK</name>
<accession>A0A0J1CJ54</accession>
<feature type="transmembrane region" description="Helical" evidence="5">
    <location>
        <begin position="21"/>
        <end position="42"/>
    </location>
</feature>
<keyword evidence="3 5" id="KW-1133">Transmembrane helix</keyword>
<gene>
    <name evidence="6" type="ORF">EOS_40450</name>
</gene>
<sequence length="106" mass="12094">MNPLKDPVFKGCTRPAMLWGVPLVPFLMVGGGMLIPAIWALLASPPVGVAMLFLIIAVFVTMRAMTRHDDQRLAQRALRVRMKLRQRNREFWGAHAYVPVRLKRRT</sequence>
<keyword evidence="7" id="KW-1185">Reference proteome</keyword>
<evidence type="ECO:0000256" key="5">
    <source>
        <dbReference type="SAM" id="Phobius"/>
    </source>
</evidence>
<feature type="transmembrane region" description="Helical" evidence="5">
    <location>
        <begin position="48"/>
        <end position="66"/>
    </location>
</feature>
<keyword evidence="2 5" id="KW-0812">Transmembrane</keyword>
<reference evidence="6 7" key="1">
    <citation type="journal article" date="2015" name="Genome Announc.">
        <title>Draft Genome Sequence of Burkholderia sp. Strain PML1(12), an Ectomycorrhizosphere-Inhabiting Bacterium with Effective Mineral-Weathering Ability.</title>
        <authorList>
            <person name="Uroz S."/>
            <person name="Oger P."/>
        </authorList>
    </citation>
    <scope>NUCLEOTIDE SEQUENCE [LARGE SCALE GENOMIC DNA]</scope>
    <source>
        <strain evidence="7">PML1(12)</strain>
    </source>
</reference>
<organism evidence="6 7">
    <name type="scientific">Caballeronia mineralivorans PML1(12)</name>
    <dbReference type="NCBI Taxonomy" id="908627"/>
    <lineage>
        <taxon>Bacteria</taxon>
        <taxon>Pseudomonadati</taxon>
        <taxon>Pseudomonadota</taxon>
        <taxon>Betaproteobacteria</taxon>
        <taxon>Burkholderiales</taxon>
        <taxon>Burkholderiaceae</taxon>
        <taxon>Caballeronia</taxon>
    </lineage>
</organism>
<evidence type="ECO:0000256" key="1">
    <source>
        <dbReference type="ARBA" id="ARBA00004370"/>
    </source>
</evidence>
<comment type="caution">
    <text evidence="6">The sequence shown here is derived from an EMBL/GenBank/DDBJ whole genome shotgun (WGS) entry which is preliminary data.</text>
</comment>
<comment type="subcellular location">
    <subcellularLocation>
        <location evidence="1">Membrane</location>
    </subcellularLocation>
</comment>
<dbReference type="InterPro" id="IPR007792">
    <property type="entry name" value="T4SS_VirB3/TrbD/AvhB"/>
</dbReference>
<dbReference type="OrthoDB" id="6624477at2"/>
<dbReference type="EMBL" id="AEJF01000247">
    <property type="protein sequence ID" value="KLU20609.1"/>
    <property type="molecule type" value="Genomic_DNA"/>
</dbReference>
<dbReference type="RefSeq" id="WP_047897857.1">
    <property type="nucleotide sequence ID" value="NZ_AEJF01000247.1"/>
</dbReference>
<dbReference type="Pfam" id="PF05101">
    <property type="entry name" value="VirB3"/>
    <property type="match status" value="1"/>
</dbReference>
<evidence type="ECO:0000313" key="7">
    <source>
        <dbReference type="Proteomes" id="UP000035963"/>
    </source>
</evidence>
<dbReference type="Proteomes" id="UP000035963">
    <property type="component" value="Unassembled WGS sequence"/>
</dbReference>
<keyword evidence="4 5" id="KW-0472">Membrane</keyword>
<evidence type="ECO:0000313" key="6">
    <source>
        <dbReference type="EMBL" id="KLU20609.1"/>
    </source>
</evidence>
<dbReference type="GO" id="GO:0016020">
    <property type="term" value="C:membrane"/>
    <property type="evidence" value="ECO:0007669"/>
    <property type="project" value="UniProtKB-SubCell"/>
</dbReference>
<dbReference type="AlphaFoldDB" id="A0A0J1CJ54"/>
<protein>
    <submittedName>
        <fullName evidence="6">Conjugal transfer protein TraD</fullName>
    </submittedName>
</protein>
<evidence type="ECO:0000256" key="4">
    <source>
        <dbReference type="ARBA" id="ARBA00023136"/>
    </source>
</evidence>
<proteinExistence type="predicted"/>